<evidence type="ECO:0000313" key="1">
    <source>
        <dbReference type="EMBL" id="KAJ6638441.1"/>
    </source>
</evidence>
<dbReference type="EMBL" id="WJQU01000003">
    <property type="protein sequence ID" value="KAJ6638441.1"/>
    <property type="molecule type" value="Genomic_DNA"/>
</dbReference>
<accession>A0A9Q0MUT1</accession>
<name>A0A9Q0MUT1_9DIPT</name>
<comment type="caution">
    <text evidence="1">The sequence shown here is derived from an EMBL/GenBank/DDBJ whole genome shotgun (WGS) entry which is preliminary data.</text>
</comment>
<protein>
    <submittedName>
        <fullName evidence="1">Uncharacterized protein</fullName>
    </submittedName>
</protein>
<organism evidence="1 2">
    <name type="scientific">Pseudolycoriella hygida</name>
    <dbReference type="NCBI Taxonomy" id="35572"/>
    <lineage>
        <taxon>Eukaryota</taxon>
        <taxon>Metazoa</taxon>
        <taxon>Ecdysozoa</taxon>
        <taxon>Arthropoda</taxon>
        <taxon>Hexapoda</taxon>
        <taxon>Insecta</taxon>
        <taxon>Pterygota</taxon>
        <taxon>Neoptera</taxon>
        <taxon>Endopterygota</taxon>
        <taxon>Diptera</taxon>
        <taxon>Nematocera</taxon>
        <taxon>Sciaroidea</taxon>
        <taxon>Sciaridae</taxon>
        <taxon>Pseudolycoriella</taxon>
    </lineage>
</organism>
<gene>
    <name evidence="1" type="ORF">Bhyg_11176</name>
</gene>
<dbReference type="AlphaFoldDB" id="A0A9Q0MUT1"/>
<evidence type="ECO:0000313" key="2">
    <source>
        <dbReference type="Proteomes" id="UP001151699"/>
    </source>
</evidence>
<sequence>MNGITLSSLPLRIPADYDVMRILVQFIANNLNPSLLNNRFIVLHNLMSSNRNVRQQQQI</sequence>
<reference evidence="1" key="1">
    <citation type="submission" date="2022-07" db="EMBL/GenBank/DDBJ databases">
        <authorList>
            <person name="Trinca V."/>
            <person name="Uliana J.V.C."/>
            <person name="Torres T.T."/>
            <person name="Ward R.J."/>
            <person name="Monesi N."/>
        </authorList>
    </citation>
    <scope>NUCLEOTIDE SEQUENCE</scope>
    <source>
        <strain evidence="1">HSMRA1968</strain>
        <tissue evidence="1">Whole embryos</tissue>
    </source>
</reference>
<keyword evidence="2" id="KW-1185">Reference proteome</keyword>
<proteinExistence type="predicted"/>
<dbReference type="Proteomes" id="UP001151699">
    <property type="component" value="Chromosome X"/>
</dbReference>